<feature type="transmembrane region" description="Helical" evidence="1">
    <location>
        <begin position="129"/>
        <end position="148"/>
    </location>
</feature>
<reference evidence="2" key="1">
    <citation type="submission" date="2021-02" db="EMBL/GenBank/DDBJ databases">
        <authorList>
            <person name="Nowell W R."/>
        </authorList>
    </citation>
    <scope>NUCLEOTIDE SEQUENCE</scope>
</reference>
<keyword evidence="1" id="KW-0812">Transmembrane</keyword>
<dbReference type="EMBL" id="CAJNXB010005120">
    <property type="protein sequence ID" value="CAF3409933.1"/>
    <property type="molecule type" value="Genomic_DNA"/>
</dbReference>
<proteinExistence type="predicted"/>
<accession>A0A818AUF7</accession>
<sequence length="330" mass="38754">LILNLISFILSLIAYHLPNWKYVQLRPTFTPIILSDNTPMDPLIRGEVDKYVDTLYHRGETHSFGLLIHCITGDECGKNYLPSFEETNYGLCHNINYHRQCIFSNRLLATSENNYDNKCACQQPFYAKIIHKLLIILIILELLFIFVNTLRLCRRHCTKHCLNDIQLRLISLLSSIFSLLFLIIIIIQYNSNRLTEPLEFFESMRRHYSRIQIYTFSKDLEIIIQQFENALDFRMGASYVSIMIILFLTFISFLTSITVEIKISTTKSSSLTLNEDEEKKNDFIQNHENQISLPTERFIPSGRLEPSDHFLPLKRFVPSDEIRFKRQTKV</sequence>
<feature type="transmembrane region" description="Helical" evidence="1">
    <location>
        <begin position="237"/>
        <end position="259"/>
    </location>
</feature>
<dbReference type="Gene3D" id="1.20.140.150">
    <property type="match status" value="1"/>
</dbReference>
<comment type="caution">
    <text evidence="2">The sequence shown here is derived from an EMBL/GenBank/DDBJ whole genome shotgun (WGS) entry which is preliminary data.</text>
</comment>
<gene>
    <name evidence="2" type="ORF">TIS948_LOCUS28490</name>
</gene>
<name>A0A818AUF7_9BILA</name>
<keyword evidence="1" id="KW-0472">Membrane</keyword>
<organism evidence="2 3">
    <name type="scientific">Rotaria socialis</name>
    <dbReference type="NCBI Taxonomy" id="392032"/>
    <lineage>
        <taxon>Eukaryota</taxon>
        <taxon>Metazoa</taxon>
        <taxon>Spiralia</taxon>
        <taxon>Gnathifera</taxon>
        <taxon>Rotifera</taxon>
        <taxon>Eurotatoria</taxon>
        <taxon>Bdelloidea</taxon>
        <taxon>Philodinida</taxon>
        <taxon>Philodinidae</taxon>
        <taxon>Rotaria</taxon>
    </lineage>
</organism>
<evidence type="ECO:0000313" key="2">
    <source>
        <dbReference type="EMBL" id="CAF3409933.1"/>
    </source>
</evidence>
<dbReference type="AlphaFoldDB" id="A0A818AUF7"/>
<dbReference type="Proteomes" id="UP000663825">
    <property type="component" value="Unassembled WGS sequence"/>
</dbReference>
<protein>
    <submittedName>
        <fullName evidence="2">Uncharacterized protein</fullName>
    </submittedName>
</protein>
<dbReference type="OrthoDB" id="10043160at2759"/>
<evidence type="ECO:0000313" key="3">
    <source>
        <dbReference type="Proteomes" id="UP000663825"/>
    </source>
</evidence>
<feature type="non-terminal residue" evidence="2">
    <location>
        <position position="1"/>
    </location>
</feature>
<feature type="transmembrane region" description="Helical" evidence="1">
    <location>
        <begin position="169"/>
        <end position="189"/>
    </location>
</feature>
<evidence type="ECO:0000256" key="1">
    <source>
        <dbReference type="SAM" id="Phobius"/>
    </source>
</evidence>
<keyword evidence="1" id="KW-1133">Transmembrane helix</keyword>